<sequence>MQNIAKKDSNQSSVWSTSPCVVSCPSWLNSAGSQISASSISQSLSLKMDTQSQHCHNMKPLGLQPQDQESSSTQSTGQSHHEVTTVAGGNHHGQFISTQSGLDNYGKHAESQTKPVLPLGTPDFVFPSQIGYSQSMARIPYPYAEPYMNGYLAAYGPQAVIHPQMIGMVPARVPLPLDVTDDEPIYVNAKQYRGILRRRQSRAKLEAQNKLAKGRKPYLHESRHLHALRRARGSGGRFLDTKKLQETKSVASDGHEALDSASLQQGRNLSESEVLQSETGTAGASATSDITSISNSDEICRQPDPRFSVYAPRGGHSMQSGGVGIVCNGSELRVPIMR</sequence>
<feature type="compositionally biased region" description="Polar residues" evidence="9">
    <location>
        <begin position="261"/>
        <end position="297"/>
    </location>
</feature>
<evidence type="ECO:0000256" key="2">
    <source>
        <dbReference type="ARBA" id="ARBA00023015"/>
    </source>
</evidence>
<evidence type="ECO:0000256" key="3">
    <source>
        <dbReference type="ARBA" id="ARBA00023125"/>
    </source>
</evidence>
<keyword evidence="6 8" id="KW-0539">Nucleus</keyword>
<dbReference type="PROSITE" id="PS51152">
    <property type="entry name" value="NFYA_HAP2_2"/>
    <property type="match status" value="1"/>
</dbReference>
<protein>
    <recommendedName>
        <fullName evidence="8">Nuclear transcription factor Y subunit</fullName>
    </recommendedName>
</protein>
<keyword evidence="2 8" id="KW-0805">Transcription regulation</keyword>
<name>A0A1U8A4B3_NELNU</name>
<keyword evidence="5 8" id="KW-0804">Transcription</keyword>
<dbReference type="PRINTS" id="PR00616">
    <property type="entry name" value="CCAATSUBUNTB"/>
</dbReference>
<dbReference type="FunCoup" id="A0A1U8A4B3">
    <property type="interactions" value="122"/>
</dbReference>
<evidence type="ECO:0000256" key="7">
    <source>
        <dbReference type="ARBA" id="ARBA00025911"/>
    </source>
</evidence>
<dbReference type="OMA" id="ERHQMSK"/>
<gene>
    <name evidence="11" type="primary">LOC104600617</name>
</gene>
<dbReference type="InterPro" id="IPR018362">
    <property type="entry name" value="CCAAT-binding_factor_CS"/>
</dbReference>
<dbReference type="Pfam" id="PF02045">
    <property type="entry name" value="CBFB_NFYA"/>
    <property type="match status" value="1"/>
</dbReference>
<dbReference type="GeneID" id="104600617"/>
<evidence type="ECO:0000256" key="5">
    <source>
        <dbReference type="ARBA" id="ARBA00023163"/>
    </source>
</evidence>
<evidence type="ECO:0000256" key="4">
    <source>
        <dbReference type="ARBA" id="ARBA00023159"/>
    </source>
</evidence>
<dbReference type="GO" id="GO:0003677">
    <property type="term" value="F:DNA binding"/>
    <property type="evidence" value="ECO:0007669"/>
    <property type="project" value="UniProtKB-KW"/>
</dbReference>
<dbReference type="SMART" id="SM00521">
    <property type="entry name" value="CBF"/>
    <property type="match status" value="1"/>
</dbReference>
<feature type="region of interest" description="Disordered" evidence="9">
    <location>
        <begin position="261"/>
        <end position="304"/>
    </location>
</feature>
<comment type="similarity">
    <text evidence="8">Belongs to the NFYA/HAP2 subunit family.</text>
</comment>
<dbReference type="PROSITE" id="PS00686">
    <property type="entry name" value="NFYA_HAP2_1"/>
    <property type="match status" value="1"/>
</dbReference>
<dbReference type="KEGG" id="nnu:104600617"/>
<accession>A0A1U8A4B3</accession>
<dbReference type="eggNOG" id="KOG1561">
    <property type="taxonomic scope" value="Eukaryota"/>
</dbReference>
<comment type="subunit">
    <text evidence="7">Heterotrimeric transcription factor composed of three components, NF-YA, NF-YB and NF-YC. NF-YB and NF-YC must interact and dimerize for NF-YA association and DNA binding.</text>
</comment>
<dbReference type="AlphaFoldDB" id="A0A1U8A4B3"/>
<reference evidence="11" key="1">
    <citation type="submission" date="2025-08" db="UniProtKB">
        <authorList>
            <consortium name="RefSeq"/>
        </authorList>
    </citation>
    <scope>IDENTIFICATION</scope>
</reference>
<evidence type="ECO:0000313" key="11">
    <source>
        <dbReference type="RefSeq" id="XP_010261975.1"/>
    </source>
</evidence>
<keyword evidence="10" id="KW-1185">Reference proteome</keyword>
<feature type="compositionally biased region" description="Low complexity" evidence="9">
    <location>
        <begin position="64"/>
        <end position="78"/>
    </location>
</feature>
<comment type="function">
    <text evidence="8">Component of the sequence-specific heterotrimeric transcription factor (NF-Y) which specifically recognizes a 5'-CCAAT-3' box motif found in the promoters of its target genes.</text>
</comment>
<organism evidence="10 11">
    <name type="scientific">Nelumbo nucifera</name>
    <name type="common">Sacred lotus</name>
    <dbReference type="NCBI Taxonomy" id="4432"/>
    <lineage>
        <taxon>Eukaryota</taxon>
        <taxon>Viridiplantae</taxon>
        <taxon>Streptophyta</taxon>
        <taxon>Embryophyta</taxon>
        <taxon>Tracheophyta</taxon>
        <taxon>Spermatophyta</taxon>
        <taxon>Magnoliopsida</taxon>
        <taxon>Proteales</taxon>
        <taxon>Nelumbonaceae</taxon>
        <taxon>Nelumbo</taxon>
    </lineage>
</organism>
<evidence type="ECO:0000313" key="10">
    <source>
        <dbReference type="Proteomes" id="UP000189703"/>
    </source>
</evidence>
<keyword evidence="4" id="KW-0010">Activator</keyword>
<dbReference type="Proteomes" id="UP000189703">
    <property type="component" value="Unplaced"/>
</dbReference>
<feature type="region of interest" description="Disordered" evidence="9">
    <location>
        <begin position="56"/>
        <end position="114"/>
    </location>
</feature>
<evidence type="ECO:0000256" key="1">
    <source>
        <dbReference type="ARBA" id="ARBA00004123"/>
    </source>
</evidence>
<dbReference type="RefSeq" id="XP_010261975.1">
    <property type="nucleotide sequence ID" value="XM_010263673.2"/>
</dbReference>
<dbReference type="InParanoid" id="A0A1U8A4B3"/>
<evidence type="ECO:0000256" key="8">
    <source>
        <dbReference type="RuleBase" id="RU367155"/>
    </source>
</evidence>
<evidence type="ECO:0000256" key="6">
    <source>
        <dbReference type="ARBA" id="ARBA00023242"/>
    </source>
</evidence>
<keyword evidence="3 8" id="KW-0238">DNA-binding</keyword>
<dbReference type="GO" id="GO:0016602">
    <property type="term" value="C:CCAAT-binding factor complex"/>
    <property type="evidence" value="ECO:0007669"/>
    <property type="project" value="InterPro"/>
</dbReference>
<evidence type="ECO:0000256" key="9">
    <source>
        <dbReference type="SAM" id="MobiDB-lite"/>
    </source>
</evidence>
<dbReference type="GO" id="GO:0000981">
    <property type="term" value="F:DNA-binding transcription factor activity, RNA polymerase II-specific"/>
    <property type="evidence" value="ECO:0000318"/>
    <property type="project" value="GO_Central"/>
</dbReference>
<dbReference type="OrthoDB" id="1097733at2759"/>
<dbReference type="Gene3D" id="6.10.250.2430">
    <property type="match status" value="1"/>
</dbReference>
<proteinExistence type="inferred from homology"/>
<dbReference type="GO" id="GO:0006357">
    <property type="term" value="P:regulation of transcription by RNA polymerase II"/>
    <property type="evidence" value="ECO:0000318"/>
    <property type="project" value="GO_Central"/>
</dbReference>
<dbReference type="PANTHER" id="PTHR12632">
    <property type="entry name" value="TRANSCRIPTION FACTOR NF-Y ALPHA-RELATED"/>
    <property type="match status" value="1"/>
</dbReference>
<dbReference type="InterPro" id="IPR001289">
    <property type="entry name" value="NFYA"/>
</dbReference>
<dbReference type="STRING" id="4432.A0A1U8A4B3"/>
<comment type="subcellular location">
    <subcellularLocation>
        <location evidence="1 8">Nucleus</location>
    </subcellularLocation>
</comment>